<evidence type="ECO:0000256" key="1">
    <source>
        <dbReference type="SAM" id="MobiDB-lite"/>
    </source>
</evidence>
<sequence length="505" mass="56045">MDDPAAQAQPPVVEDPAAQPPVVAAQPPVVEDPAAQAEDVTPLVNWVPVFQRSKASVFLTQFTPVRGQAINARVIAKDAGSKTAEQLDAIFASPWFTETGVSSHMDGDYLYILTTAHIVDHLFHAVNRPIDPATVNQLFTIEVTCFHAERDFTVNRNMGGDRTYTAATVCGIDCLRDLMMLRVGRTELAVRGVGQQRVQCTRQHPVLQFDGARELGMQCMLVSWPPFRPCTFATGLQCLHRVLTGMSTNPVGYDMELLEAYIGSDHGSSGGPLFNAAGWVKGILHGGSGAHSQFILPRDILPFIQNNAVPPQPPSTSSSPPRGPRGGGGGGGPKRGPNKDDKSGPSDPPKRRRSVRDKGKATAAWGSGRWRTSREYIENFMIMNKDKETVLMPYHPINYEKKDYTHIMNILDDALHGFSMMGGHIEIRKQRKSKPGFSHKTTFCCVHEPTASKNDGFYVLHLMMEFRRDHQQLRMTTRNDEHIRKWAESSGAEPDYKLRDDFFRI</sequence>
<organism evidence="2">
    <name type="scientific">Aegilops tauschii</name>
    <name type="common">Tausch's goatgrass</name>
    <name type="synonym">Aegilops squarrosa</name>
    <dbReference type="NCBI Taxonomy" id="37682"/>
    <lineage>
        <taxon>Eukaryota</taxon>
        <taxon>Viridiplantae</taxon>
        <taxon>Streptophyta</taxon>
        <taxon>Embryophyta</taxon>
        <taxon>Tracheophyta</taxon>
        <taxon>Spermatophyta</taxon>
        <taxon>Magnoliopsida</taxon>
        <taxon>Liliopsida</taxon>
        <taxon>Poales</taxon>
        <taxon>Poaceae</taxon>
        <taxon>BOP clade</taxon>
        <taxon>Pooideae</taxon>
        <taxon>Triticodae</taxon>
        <taxon>Triticeae</taxon>
        <taxon>Triticinae</taxon>
        <taxon>Aegilops</taxon>
    </lineage>
</organism>
<dbReference type="SUPFAM" id="SSF50494">
    <property type="entry name" value="Trypsin-like serine proteases"/>
    <property type="match status" value="1"/>
</dbReference>
<protein>
    <recommendedName>
        <fullName evidence="3">Peptidase S1 domain-containing protein</fullName>
    </recommendedName>
</protein>
<accession>M8C2Z0</accession>
<dbReference type="PANTHER" id="PTHR36141:SF2">
    <property type="entry name" value="ABC TRANSPORTER DOMAIN-CONTAINING PROTEIN"/>
    <property type="match status" value="1"/>
</dbReference>
<evidence type="ECO:0008006" key="3">
    <source>
        <dbReference type="Google" id="ProtNLM"/>
    </source>
</evidence>
<dbReference type="PANTHER" id="PTHR36141">
    <property type="entry name" value="OS08G0148500 PROTEIN"/>
    <property type="match status" value="1"/>
</dbReference>
<reference evidence="2" key="1">
    <citation type="submission" date="2015-06" db="UniProtKB">
        <authorList>
            <consortium name="EnsemblPlants"/>
        </authorList>
    </citation>
    <scope>IDENTIFICATION</scope>
</reference>
<dbReference type="AlphaFoldDB" id="M8C2Z0"/>
<feature type="compositionally biased region" description="Gly residues" evidence="1">
    <location>
        <begin position="324"/>
        <end position="334"/>
    </location>
</feature>
<dbReference type="EnsemblPlants" id="EMT21437">
    <property type="protein sequence ID" value="EMT21437"/>
    <property type="gene ID" value="F775_00331"/>
</dbReference>
<name>M8C2Z0_AEGTA</name>
<dbReference type="InterPro" id="IPR009003">
    <property type="entry name" value="Peptidase_S1_PA"/>
</dbReference>
<evidence type="ECO:0000313" key="2">
    <source>
        <dbReference type="EnsemblPlants" id="EMT21437"/>
    </source>
</evidence>
<proteinExistence type="predicted"/>
<feature type="region of interest" description="Disordered" evidence="1">
    <location>
        <begin position="305"/>
        <end position="366"/>
    </location>
</feature>
<feature type="region of interest" description="Disordered" evidence="1">
    <location>
        <begin position="1"/>
        <end position="21"/>
    </location>
</feature>